<dbReference type="RefSeq" id="WP_295368552.1">
    <property type="nucleotide sequence ID" value="NZ_DYUC01000017.1"/>
</dbReference>
<dbReference type="EMBL" id="DYUC01000017">
    <property type="protein sequence ID" value="HJG85805.1"/>
    <property type="molecule type" value="Genomic_DNA"/>
</dbReference>
<gene>
    <name evidence="2" type="ORF">K8V01_02060</name>
</gene>
<accession>A0A921SRF3</accession>
<evidence type="ECO:0000256" key="1">
    <source>
        <dbReference type="SAM" id="Phobius"/>
    </source>
</evidence>
<dbReference type="Proteomes" id="UP000760668">
    <property type="component" value="Unassembled WGS sequence"/>
</dbReference>
<evidence type="ECO:0000313" key="2">
    <source>
        <dbReference type="EMBL" id="HJG85805.1"/>
    </source>
</evidence>
<sequence length="157" mass="17861">MYRKQRLCRKYALVRYGVLCACCALALLALARTMGYHQLMLLPFCLAVVMAVPYFSAVYTYEYDGSRLIVSQGSGDNPPVLEIIDTEDILAYGVYLPGQLSARQASRTVRAYLFLDPRSKRYLLYRLPGGGTGILIFSPDREMRDALIREQWIFQVT</sequence>
<keyword evidence="1" id="KW-0472">Membrane</keyword>
<keyword evidence="1" id="KW-1133">Transmembrane helix</keyword>
<feature type="transmembrane region" description="Helical" evidence="1">
    <location>
        <begin position="12"/>
        <end position="34"/>
    </location>
</feature>
<reference evidence="2" key="2">
    <citation type="submission" date="2021-09" db="EMBL/GenBank/DDBJ databases">
        <authorList>
            <person name="Gilroy R."/>
        </authorList>
    </citation>
    <scope>NUCLEOTIDE SEQUENCE</scope>
    <source>
        <strain evidence="2">CHK179-5677</strain>
    </source>
</reference>
<name>A0A921SRF3_9FIRM</name>
<dbReference type="AlphaFoldDB" id="A0A921SRF3"/>
<proteinExistence type="predicted"/>
<feature type="transmembrane region" description="Helical" evidence="1">
    <location>
        <begin position="40"/>
        <end position="61"/>
    </location>
</feature>
<reference evidence="2" key="1">
    <citation type="journal article" date="2021" name="PeerJ">
        <title>Extensive microbial diversity within the chicken gut microbiome revealed by metagenomics and culture.</title>
        <authorList>
            <person name="Gilroy R."/>
            <person name="Ravi A."/>
            <person name="Getino M."/>
            <person name="Pursley I."/>
            <person name="Horton D.L."/>
            <person name="Alikhan N.F."/>
            <person name="Baker D."/>
            <person name="Gharbi K."/>
            <person name="Hall N."/>
            <person name="Watson M."/>
            <person name="Adriaenssens E.M."/>
            <person name="Foster-Nyarko E."/>
            <person name="Jarju S."/>
            <person name="Secka A."/>
            <person name="Antonio M."/>
            <person name="Oren A."/>
            <person name="Chaudhuri R.R."/>
            <person name="La Ragione R."/>
            <person name="Hildebrand F."/>
            <person name="Pallen M.J."/>
        </authorList>
    </citation>
    <scope>NUCLEOTIDE SEQUENCE</scope>
    <source>
        <strain evidence="2">CHK179-5677</strain>
    </source>
</reference>
<keyword evidence="1" id="KW-0812">Transmembrane</keyword>
<comment type="caution">
    <text evidence="2">The sequence shown here is derived from an EMBL/GenBank/DDBJ whole genome shotgun (WGS) entry which is preliminary data.</text>
</comment>
<organism evidence="2 3">
    <name type="scientific">Pseudoflavonifractor capillosus</name>
    <dbReference type="NCBI Taxonomy" id="106588"/>
    <lineage>
        <taxon>Bacteria</taxon>
        <taxon>Bacillati</taxon>
        <taxon>Bacillota</taxon>
        <taxon>Clostridia</taxon>
        <taxon>Eubacteriales</taxon>
        <taxon>Oscillospiraceae</taxon>
        <taxon>Pseudoflavonifractor</taxon>
    </lineage>
</organism>
<evidence type="ECO:0000313" key="3">
    <source>
        <dbReference type="Proteomes" id="UP000760668"/>
    </source>
</evidence>
<protein>
    <submittedName>
        <fullName evidence="2">Uncharacterized protein</fullName>
    </submittedName>
</protein>